<feature type="compositionally biased region" description="Pro residues" evidence="1">
    <location>
        <begin position="65"/>
        <end position="75"/>
    </location>
</feature>
<dbReference type="EMBL" id="JBHSIT010000009">
    <property type="protein sequence ID" value="MFC4911398.1"/>
    <property type="molecule type" value="Genomic_DNA"/>
</dbReference>
<dbReference type="InterPro" id="IPR022236">
    <property type="entry name" value="DUF3761"/>
</dbReference>
<keyword evidence="2" id="KW-0732">Signal</keyword>
<feature type="compositionally biased region" description="Low complexity" evidence="1">
    <location>
        <begin position="29"/>
        <end position="64"/>
    </location>
</feature>
<proteinExistence type="predicted"/>
<gene>
    <name evidence="3" type="ORF">ACFPCY_29110</name>
</gene>
<evidence type="ECO:0000313" key="4">
    <source>
        <dbReference type="Proteomes" id="UP001595872"/>
    </source>
</evidence>
<dbReference type="RefSeq" id="WP_378260263.1">
    <property type="nucleotide sequence ID" value="NZ_JBHSIT010000009.1"/>
</dbReference>
<dbReference type="Proteomes" id="UP001595872">
    <property type="component" value="Unassembled WGS sequence"/>
</dbReference>
<protein>
    <submittedName>
        <fullName evidence="3">DUF3761 domain-containing protein</fullName>
    </submittedName>
</protein>
<feature type="chain" id="PRO_5045888754" evidence="2">
    <location>
        <begin position="23"/>
        <end position="122"/>
    </location>
</feature>
<name>A0ABV9U695_9ACTN</name>
<dbReference type="PROSITE" id="PS51257">
    <property type="entry name" value="PROKAR_LIPOPROTEIN"/>
    <property type="match status" value="1"/>
</dbReference>
<feature type="region of interest" description="Disordered" evidence="1">
    <location>
        <begin position="29"/>
        <end position="122"/>
    </location>
</feature>
<evidence type="ECO:0000313" key="3">
    <source>
        <dbReference type="EMBL" id="MFC4911398.1"/>
    </source>
</evidence>
<evidence type="ECO:0000256" key="1">
    <source>
        <dbReference type="SAM" id="MobiDB-lite"/>
    </source>
</evidence>
<comment type="caution">
    <text evidence="3">The sequence shown here is derived from an EMBL/GenBank/DDBJ whole genome shotgun (WGS) entry which is preliminary data.</text>
</comment>
<accession>A0ABV9U695</accession>
<feature type="signal peptide" evidence="2">
    <location>
        <begin position="1"/>
        <end position="22"/>
    </location>
</feature>
<reference evidence="4" key="1">
    <citation type="journal article" date="2019" name="Int. J. Syst. Evol. Microbiol.">
        <title>The Global Catalogue of Microorganisms (GCM) 10K type strain sequencing project: providing services to taxonomists for standard genome sequencing and annotation.</title>
        <authorList>
            <consortium name="The Broad Institute Genomics Platform"/>
            <consortium name="The Broad Institute Genome Sequencing Center for Infectious Disease"/>
            <person name="Wu L."/>
            <person name="Ma J."/>
        </authorList>
    </citation>
    <scope>NUCLEOTIDE SEQUENCE [LARGE SCALE GENOMIC DNA]</scope>
    <source>
        <strain evidence="4">KLKA75</strain>
    </source>
</reference>
<dbReference type="PRINTS" id="PR01217">
    <property type="entry name" value="PRICHEXTENSN"/>
</dbReference>
<dbReference type="Pfam" id="PF12587">
    <property type="entry name" value="DUF3761"/>
    <property type="match status" value="1"/>
</dbReference>
<keyword evidence="4" id="KW-1185">Reference proteome</keyword>
<sequence length="122" mass="12416">MRARLTGALLAGVLLTSCTADPAPKTAIATVSPSASSPDASTSPTGTVTPPTSSPSTPVPAKTPGHPPKPKPPTPRPHRPSPKPKAPDYPSGASAVCRDGTLSYSQHRRGTCSHHGGVARWL</sequence>
<organism evidence="3 4">
    <name type="scientific">Actinomadura gamaensis</name>
    <dbReference type="NCBI Taxonomy" id="1763541"/>
    <lineage>
        <taxon>Bacteria</taxon>
        <taxon>Bacillati</taxon>
        <taxon>Actinomycetota</taxon>
        <taxon>Actinomycetes</taxon>
        <taxon>Streptosporangiales</taxon>
        <taxon>Thermomonosporaceae</taxon>
        <taxon>Actinomadura</taxon>
    </lineage>
</organism>
<evidence type="ECO:0000256" key="2">
    <source>
        <dbReference type="SAM" id="SignalP"/>
    </source>
</evidence>